<accession>A0AAD9IU18</accession>
<comment type="caution">
    <text evidence="1">The sequence shown here is derived from an EMBL/GenBank/DDBJ whole genome shotgun (WGS) entry which is preliminary data.</text>
</comment>
<dbReference type="Proteomes" id="UP001208570">
    <property type="component" value="Unassembled WGS sequence"/>
</dbReference>
<name>A0AAD9IU18_9ANNE</name>
<dbReference type="EMBL" id="JAODUP010001194">
    <property type="protein sequence ID" value="KAK2140967.1"/>
    <property type="molecule type" value="Genomic_DNA"/>
</dbReference>
<evidence type="ECO:0000313" key="1">
    <source>
        <dbReference type="EMBL" id="KAK2140967.1"/>
    </source>
</evidence>
<gene>
    <name evidence="1" type="ORF">LSH36_1194g00005</name>
</gene>
<evidence type="ECO:0000313" key="2">
    <source>
        <dbReference type="Proteomes" id="UP001208570"/>
    </source>
</evidence>
<proteinExistence type="predicted"/>
<sequence length="341" mass="38937">MDKSPSESLRLRGKKLVEEADAVGDSVELLKAHTLYLEQESVDSCPIRDRDRAYLEKIKLLREAVRFFKKAAAPEAKPKPGEAASAHKNMAIVLGELAVLNNNEGDISQSADIIYHWNKAMVYGLKDGFPENWHSGVRENLLKSAKKLVQLCRSAGVPAGIRRLENTLREVTDRELRYMILSVICELYIAGSLDDLNKRHYEIALDYMEECLIHFKEVETLVSNEEEKRFMVNMKRRIMDIKAEATAMQIIAKADKLLLEIQLLDNSDDKTNWLYFIIDFYTEAAQISENAELDSAAEAYNRIASLYKSMLNDEDRARFYYHESARMAAESRKKMDGIGSN</sequence>
<protein>
    <submittedName>
        <fullName evidence="1">Uncharacterized protein</fullName>
    </submittedName>
</protein>
<dbReference type="AlphaFoldDB" id="A0AAD9IU18"/>
<organism evidence="1 2">
    <name type="scientific">Paralvinella palmiformis</name>
    <dbReference type="NCBI Taxonomy" id="53620"/>
    <lineage>
        <taxon>Eukaryota</taxon>
        <taxon>Metazoa</taxon>
        <taxon>Spiralia</taxon>
        <taxon>Lophotrochozoa</taxon>
        <taxon>Annelida</taxon>
        <taxon>Polychaeta</taxon>
        <taxon>Sedentaria</taxon>
        <taxon>Canalipalpata</taxon>
        <taxon>Terebellida</taxon>
        <taxon>Terebelliformia</taxon>
        <taxon>Alvinellidae</taxon>
        <taxon>Paralvinella</taxon>
    </lineage>
</organism>
<reference evidence="1" key="1">
    <citation type="journal article" date="2023" name="Mol. Biol. Evol.">
        <title>Third-Generation Sequencing Reveals the Adaptive Role of the Epigenome in Three Deep-Sea Polychaetes.</title>
        <authorList>
            <person name="Perez M."/>
            <person name="Aroh O."/>
            <person name="Sun Y."/>
            <person name="Lan Y."/>
            <person name="Juniper S.K."/>
            <person name="Young C.R."/>
            <person name="Angers B."/>
            <person name="Qian P.Y."/>
        </authorList>
    </citation>
    <scope>NUCLEOTIDE SEQUENCE</scope>
    <source>
        <strain evidence="1">P08H-3</strain>
    </source>
</reference>
<keyword evidence="2" id="KW-1185">Reference proteome</keyword>